<keyword evidence="3" id="KW-1185">Reference proteome</keyword>
<dbReference type="EMBL" id="JANBQF010000408">
    <property type="protein sequence ID" value="KAJ2001426.1"/>
    <property type="molecule type" value="Genomic_DNA"/>
</dbReference>
<dbReference type="AlphaFoldDB" id="A0A9W8BHS1"/>
<evidence type="ECO:0000313" key="2">
    <source>
        <dbReference type="EMBL" id="KAJ2001426.1"/>
    </source>
</evidence>
<name>A0A9W8BHS1_9FUNG</name>
<dbReference type="OrthoDB" id="5563614at2759"/>
<dbReference type="Proteomes" id="UP001150907">
    <property type="component" value="Unassembled WGS sequence"/>
</dbReference>
<gene>
    <name evidence="2" type="ORF">H4R26_004142</name>
</gene>
<feature type="region of interest" description="Disordered" evidence="1">
    <location>
        <begin position="1"/>
        <end position="38"/>
    </location>
</feature>
<feature type="compositionally biased region" description="Low complexity" evidence="1">
    <location>
        <begin position="88"/>
        <end position="100"/>
    </location>
</feature>
<comment type="caution">
    <text evidence="2">The sequence shown here is derived from an EMBL/GenBank/DDBJ whole genome shotgun (WGS) entry which is preliminary data.</text>
</comment>
<sequence>MSSRVPTAFRPLETTTSFERVRRAATSAPSSSMYDSNSDLYGQERLQLLSRLEQRWCPSRPATCGPGSGSTCVAPVPRRSYTAGGGHSSRPASSSSSSSPFDEGAAWLELRGIFGHGEEVTLSRSSSATLSPYGRRSVSASSVDHEMGFFPLEEIVVSSQSPISRSGNPMPLDLGFGAY</sequence>
<proteinExistence type="predicted"/>
<reference evidence="2" key="1">
    <citation type="submission" date="2022-07" db="EMBL/GenBank/DDBJ databases">
        <title>Phylogenomic reconstructions and comparative analyses of Kickxellomycotina fungi.</title>
        <authorList>
            <person name="Reynolds N.K."/>
            <person name="Stajich J.E."/>
            <person name="Barry K."/>
            <person name="Grigoriev I.V."/>
            <person name="Crous P."/>
            <person name="Smith M.E."/>
        </authorList>
    </citation>
    <scope>NUCLEOTIDE SEQUENCE</scope>
    <source>
        <strain evidence="2">IMI 214461</strain>
    </source>
</reference>
<evidence type="ECO:0000256" key="1">
    <source>
        <dbReference type="SAM" id="MobiDB-lite"/>
    </source>
</evidence>
<accession>A0A9W8BHS1</accession>
<organism evidence="2 3">
    <name type="scientific">Coemansia thaxteri</name>
    <dbReference type="NCBI Taxonomy" id="2663907"/>
    <lineage>
        <taxon>Eukaryota</taxon>
        <taxon>Fungi</taxon>
        <taxon>Fungi incertae sedis</taxon>
        <taxon>Zoopagomycota</taxon>
        <taxon>Kickxellomycotina</taxon>
        <taxon>Kickxellomycetes</taxon>
        <taxon>Kickxellales</taxon>
        <taxon>Kickxellaceae</taxon>
        <taxon>Coemansia</taxon>
    </lineage>
</organism>
<protein>
    <submittedName>
        <fullName evidence="2">Uncharacterized protein</fullName>
    </submittedName>
</protein>
<feature type="compositionally biased region" description="Polar residues" evidence="1">
    <location>
        <begin position="27"/>
        <end position="38"/>
    </location>
</feature>
<feature type="region of interest" description="Disordered" evidence="1">
    <location>
        <begin position="58"/>
        <end position="101"/>
    </location>
</feature>
<evidence type="ECO:0000313" key="3">
    <source>
        <dbReference type="Proteomes" id="UP001150907"/>
    </source>
</evidence>